<sequence length="126" mass="15039">MPSEELNLFDLMDYYPSQQEEKKRKEEKLQPVKTHENDRLDYPAAIAEIERIVGKEVTSVSGYFKHIKNKEIRWLFNFEMGFCYINDKCQLYEMQPGPQSFQYRGKVHEEVFYSADERKKSIGTVE</sequence>
<comment type="caution">
    <text evidence="1">The sequence shown here is derived from an EMBL/GenBank/DDBJ whole genome shotgun (WGS) entry which is preliminary data.</text>
</comment>
<evidence type="ECO:0000313" key="2">
    <source>
        <dbReference type="Proteomes" id="UP000548826"/>
    </source>
</evidence>
<gene>
    <name evidence="1" type="ORF">D4C60_00340</name>
</gene>
<reference evidence="1 2" key="1">
    <citation type="submission" date="2019-04" db="EMBL/GenBank/DDBJ databases">
        <authorList>
            <person name="Ashton P.M."/>
            <person name="Dallman T."/>
            <person name="Nair S."/>
            <person name="De Pinna E."/>
            <person name="Peters T."/>
            <person name="Grant K."/>
        </authorList>
    </citation>
    <scope>NUCLEOTIDE SEQUENCE [LARGE SCALE GENOMIC DNA]</scope>
    <source>
        <strain evidence="1 2">429821</strain>
    </source>
</reference>
<proteinExistence type="predicted"/>
<evidence type="ECO:0000313" key="1">
    <source>
        <dbReference type="EMBL" id="EAG9855436.1"/>
    </source>
</evidence>
<dbReference type="AlphaFoldDB" id="A0A823JE79"/>
<name>A0A823JE79_LISMN</name>
<dbReference type="EMBL" id="AABEQV010000001">
    <property type="protein sequence ID" value="EAG9855436.1"/>
    <property type="molecule type" value="Genomic_DNA"/>
</dbReference>
<accession>A0A823JE79</accession>
<dbReference type="RefSeq" id="WP_205267904.1">
    <property type="nucleotide sequence ID" value="NZ_JAFFOC010000019.1"/>
</dbReference>
<protein>
    <submittedName>
        <fullName evidence="1">Uncharacterized protein</fullName>
    </submittedName>
</protein>
<organism evidence="1 2">
    <name type="scientific">Listeria monocytogenes</name>
    <dbReference type="NCBI Taxonomy" id="1639"/>
    <lineage>
        <taxon>Bacteria</taxon>
        <taxon>Bacillati</taxon>
        <taxon>Bacillota</taxon>
        <taxon>Bacilli</taxon>
        <taxon>Bacillales</taxon>
        <taxon>Listeriaceae</taxon>
        <taxon>Listeria</taxon>
    </lineage>
</organism>
<dbReference type="Proteomes" id="UP000548826">
    <property type="component" value="Unassembled WGS sequence"/>
</dbReference>